<dbReference type="PRINTS" id="PR00111">
    <property type="entry name" value="ABHYDROLASE"/>
</dbReference>
<dbReference type="InterPro" id="IPR000639">
    <property type="entry name" value="Epox_hydrolase-like"/>
</dbReference>
<dbReference type="PRINTS" id="PR00412">
    <property type="entry name" value="EPOXHYDRLASE"/>
</dbReference>
<accession>A0A7W2I7Z0</accession>
<dbReference type="Pfam" id="PF00561">
    <property type="entry name" value="Abhydrolase_1"/>
    <property type="match status" value="1"/>
</dbReference>
<dbReference type="SUPFAM" id="SSF53474">
    <property type="entry name" value="alpha/beta-Hydrolases"/>
    <property type="match status" value="1"/>
</dbReference>
<dbReference type="InterPro" id="IPR029058">
    <property type="entry name" value="AB_hydrolase_fold"/>
</dbReference>
<sequence length="336" mass="37433">MKIEHLNNDDPSRLQHRELILNGLRWHCVVEGEGPLLILLHGFPYLWYEFRHQIPALAAAGYRVVAPDLPGFGGSETPTELERGDMMHLVGDLVSMMQLLHAPSAVLIGHDAGSHIAFAATQMRPDLFRGAVFLSSPPMPRSLAKPSVAWGEQRQRTGTRFYQDYFSSPAEAVPELDANIRTSLSSMMYSVSGSAQGQERWRLDIGVDERFLDTVHKPKVLPDWLSTRAIDYYVAEYSRAGFAAPLNLYRVRDHNWEQTAYLAGMCPTLPALFIGGAADPALDRFIPVYDNLERHLPGLRSKTLLDGVGHAVPEEAPERLNTLLLDFLATLPVAAR</sequence>
<dbReference type="InterPro" id="IPR000073">
    <property type="entry name" value="AB_hydrolase_1"/>
</dbReference>
<reference evidence="3 4" key="1">
    <citation type="submission" date="2020-07" db="EMBL/GenBank/DDBJ databases">
        <title>Novel species isolated from subtropical streams in China.</title>
        <authorList>
            <person name="Lu H."/>
        </authorList>
    </citation>
    <scope>NUCLEOTIDE SEQUENCE [LARGE SCALE GENOMIC DNA]</scope>
    <source>
        <strain evidence="3 4">FT3S</strain>
    </source>
</reference>
<proteinExistence type="predicted"/>
<protein>
    <submittedName>
        <fullName evidence="3">Alpha/beta hydrolase</fullName>
    </submittedName>
</protein>
<dbReference type="EMBL" id="JACEZS010000013">
    <property type="protein sequence ID" value="MBA5606935.1"/>
    <property type="molecule type" value="Genomic_DNA"/>
</dbReference>
<gene>
    <name evidence="3" type="ORF">H3H36_16380</name>
</gene>
<keyword evidence="1 3" id="KW-0378">Hydrolase</keyword>
<dbReference type="RefSeq" id="WP_182219155.1">
    <property type="nucleotide sequence ID" value="NZ_JACEZS010000013.1"/>
</dbReference>
<evidence type="ECO:0000259" key="2">
    <source>
        <dbReference type="Pfam" id="PF00561"/>
    </source>
</evidence>
<evidence type="ECO:0000256" key="1">
    <source>
        <dbReference type="ARBA" id="ARBA00022801"/>
    </source>
</evidence>
<dbReference type="PANTHER" id="PTHR43329">
    <property type="entry name" value="EPOXIDE HYDROLASE"/>
    <property type="match status" value="1"/>
</dbReference>
<dbReference type="Proteomes" id="UP000566711">
    <property type="component" value="Unassembled WGS sequence"/>
</dbReference>
<feature type="domain" description="AB hydrolase-1" evidence="2">
    <location>
        <begin position="35"/>
        <end position="284"/>
    </location>
</feature>
<dbReference type="Gene3D" id="3.40.50.1820">
    <property type="entry name" value="alpha/beta hydrolase"/>
    <property type="match status" value="1"/>
</dbReference>
<evidence type="ECO:0000313" key="3">
    <source>
        <dbReference type="EMBL" id="MBA5606935.1"/>
    </source>
</evidence>
<organism evidence="3 4">
    <name type="scientific">Rugamonas fusca</name>
    <dbReference type="NCBI Taxonomy" id="2758568"/>
    <lineage>
        <taxon>Bacteria</taxon>
        <taxon>Pseudomonadati</taxon>
        <taxon>Pseudomonadota</taxon>
        <taxon>Betaproteobacteria</taxon>
        <taxon>Burkholderiales</taxon>
        <taxon>Oxalobacteraceae</taxon>
        <taxon>Telluria group</taxon>
        <taxon>Rugamonas</taxon>
    </lineage>
</organism>
<dbReference type="AlphaFoldDB" id="A0A7W2I7Z0"/>
<evidence type="ECO:0000313" key="4">
    <source>
        <dbReference type="Proteomes" id="UP000566711"/>
    </source>
</evidence>
<keyword evidence="4" id="KW-1185">Reference proteome</keyword>
<comment type="caution">
    <text evidence="3">The sequence shown here is derived from an EMBL/GenBank/DDBJ whole genome shotgun (WGS) entry which is preliminary data.</text>
</comment>
<dbReference type="GO" id="GO:0016787">
    <property type="term" value="F:hydrolase activity"/>
    <property type="evidence" value="ECO:0007669"/>
    <property type="project" value="UniProtKB-KW"/>
</dbReference>
<name>A0A7W2I7Z0_9BURK</name>